<keyword evidence="2" id="KW-1185">Reference proteome</keyword>
<dbReference type="EMBL" id="ACDN02000002">
    <property type="protein sequence ID" value="EEO23512.1"/>
    <property type="molecule type" value="Genomic_DNA"/>
</dbReference>
<evidence type="ECO:0000313" key="1">
    <source>
        <dbReference type="EMBL" id="EEO23512.1"/>
    </source>
</evidence>
<gene>
    <name evidence="1" type="ORF">HRAG_00569</name>
</gene>
<comment type="caution">
    <text evidence="1">The sequence shown here is derived from an EMBL/GenBank/DDBJ whole genome shotgun (WGS) entry which is preliminary data.</text>
</comment>
<reference evidence="1 2" key="1">
    <citation type="journal article" date="2014" name="Genome Announc.">
        <title>Draft genome sequences of six enterohepatic helicobacter species isolated from humans and one from rhesus macaques.</title>
        <authorList>
            <person name="Shen Z."/>
            <person name="Sheh A."/>
            <person name="Young S.K."/>
            <person name="Abouelliel A."/>
            <person name="Ward D.V."/>
            <person name="Earl A.M."/>
            <person name="Fox J.G."/>
        </authorList>
    </citation>
    <scope>NUCLEOTIDE SEQUENCE [LARGE SCALE GENOMIC DNA]</scope>
    <source>
        <strain evidence="1 2">ATCC 43879</strain>
    </source>
</reference>
<organism evidence="1 2">
    <name type="scientific">Helicobacter bilis ATCC 43879</name>
    <dbReference type="NCBI Taxonomy" id="613026"/>
    <lineage>
        <taxon>Bacteria</taxon>
        <taxon>Pseudomonadati</taxon>
        <taxon>Campylobacterota</taxon>
        <taxon>Epsilonproteobacteria</taxon>
        <taxon>Campylobacterales</taxon>
        <taxon>Helicobacteraceae</taxon>
        <taxon>Helicobacter</taxon>
    </lineage>
</organism>
<name>C3XES3_9HELI</name>
<dbReference type="Proteomes" id="UP000005085">
    <property type="component" value="Unassembled WGS sequence"/>
</dbReference>
<protein>
    <submittedName>
        <fullName evidence="1">Uncharacterized protein</fullName>
    </submittedName>
</protein>
<dbReference type="HOGENOM" id="CLU_2154853_0_0_7"/>
<proteinExistence type="predicted"/>
<evidence type="ECO:0000313" key="2">
    <source>
        <dbReference type="Proteomes" id="UP000005085"/>
    </source>
</evidence>
<sequence length="111" mass="13400">MKFFCISLIYYTKKTHETFRCLAVCHNYYSTKTNKKDFKSFNKLDHRFIFIKETMLEFLTKLLSIINLYPSNAQAFKKHKSTDKILLNFMKVCENNRLFNTGFFMGWDFDC</sequence>
<accession>C3XES3</accession>
<dbReference type="AlphaFoldDB" id="C3XES3"/>